<feature type="signal peptide" evidence="13">
    <location>
        <begin position="1"/>
        <end position="19"/>
    </location>
</feature>
<sequence>MKFFIRIVIVFLFSTHLQAQGWQPIGLSEGLSQGMVYDLAQDQRGFMWIATKDGLNRYDGYNFKVFTHDPYNPYSISSNTCTALLYDSHDRLWIGTEKDGLNLFDPVYQRFYRISIASPNQPSTGNYNIVQLEEDIQGNIWIMTDQPTVHFKINIPPRFTVNEQATKQLNIGSLGPSYFPPISRHQHSGLHGAWGQNMCGFLDKWLGNKSRNRDFYILPDHQKNYWVMLDHELICWRNGIKKTIHVAEGDYKKIGHLKDGTIAICNQNFLWLMKPEELLQQDSLTAKNKYSTVPDQKRVNTIRMDNLGNIWLGTRGYGLYKFNPRIKQFKAYLPDFSPSYLLQDSQKRIYFHGNAKPAYQYYQLESPTSFKPFSPDVAAARYSHDFLYQDRKQQFWLMAREDSSRYLFQLSNERKLLARYPLPMPYTDRHLSVRMLEDKKGRLWLGLVDGVLLRFDPLTGQFKKFSYQSLLPQQGSTIEVLYMYEDTPDVYWICTQKGLIKVENILENPRFSLFKNNADDRNSLSNDVVSGCVNDPIQPTNYLWVSTKGGGLERLNKATNQFEHFTEKRGLPNKVVYGVLVGDDKNLWMGTNRGLAQLNPKTLIFSNFNKSDGLQDDEFNTNSYFKGASGELLFGGINGFNVFRASNIARAASKAEVRLLSLKINNQLIEVGDETQLLSEAIEYLPSLELAHHQNQLAIEFGVMDFTNPVKNRFRYQLEGIDKDWVEAGTTHVANFAQLPSGSYTLKVMGTTDGENWTKPIALAIQINPPFYRTWWAYLFYLTIVAYVAYRWNQNQLNRVRLQEQLSFKEIEAGRMSELDALKTNFFANISHEFRTPLTLILGPVEQLLKDHPSDSRLPLVRRHAQRLLELINQLLDISKLEAGQMLPELTHLEVVRYLRTLTSSFTSLAESRQITFVVTQNQDEAWGYLDTDKTEKIITNLLSNAFKFTETGGTVKVDVQYTSPVEGQGVIIAISDTGIGIKPEKLPQVFNRFYQVESDQKRSYEGTGIGLALVKELVEVMKGSIQVESKVGVGSQFVVRLPIDELTWKSYPKIPEKVFGPKKLQLEPHPILVPTPVETTSNENVLLLIDDNADIRSYIRGLFEPDYRIIEAQDGEEGLAQAMAHIPNIIISDLMMPRMDGFEFCRQLKSNEKTSHIPVIMLTAKANVESRIEGFQLGADDYLVKPFHTDEIRVRVKNLLEKQDKLRAYFSGKQKVAKSETAVINPLDIAFVEKAKKIVEQHLGSSTFNAEQFSSAMNLSQSQLLRKLKALTNFTIVEFIRHHRLQRAAEMLLQRNRPVSEIALEVGFENMSYFAKVFQDEFGVLPSDYQG</sequence>
<evidence type="ECO:0000256" key="10">
    <source>
        <dbReference type="ARBA" id="ARBA00023125"/>
    </source>
</evidence>
<evidence type="ECO:0000256" key="1">
    <source>
        <dbReference type="ARBA" id="ARBA00000085"/>
    </source>
</evidence>
<feature type="domain" description="Histidine kinase" evidence="15">
    <location>
        <begin position="829"/>
        <end position="1046"/>
    </location>
</feature>
<dbReference type="GO" id="GO:0003700">
    <property type="term" value="F:DNA-binding transcription factor activity"/>
    <property type="evidence" value="ECO:0007669"/>
    <property type="project" value="InterPro"/>
</dbReference>
<dbReference type="Gene3D" id="2.130.10.10">
    <property type="entry name" value="YVTN repeat-like/Quinoprotein amine dehydrogenase"/>
    <property type="match status" value="4"/>
</dbReference>
<dbReference type="InterPro" id="IPR009057">
    <property type="entry name" value="Homeodomain-like_sf"/>
</dbReference>
<dbReference type="InterPro" id="IPR003661">
    <property type="entry name" value="HisK_dim/P_dom"/>
</dbReference>
<dbReference type="Pfam" id="PF02518">
    <property type="entry name" value="HATPase_c"/>
    <property type="match status" value="1"/>
</dbReference>
<dbReference type="SMART" id="SM00387">
    <property type="entry name" value="HATPase_c"/>
    <property type="match status" value="1"/>
</dbReference>
<dbReference type="PANTHER" id="PTHR43547">
    <property type="entry name" value="TWO-COMPONENT HISTIDINE KINASE"/>
    <property type="match status" value="1"/>
</dbReference>
<dbReference type="SUPFAM" id="SSF52172">
    <property type="entry name" value="CheY-like"/>
    <property type="match status" value="1"/>
</dbReference>
<keyword evidence="9" id="KW-0805">Transcription regulation</keyword>
<feature type="domain" description="HTH araC/xylS-type" evidence="14">
    <location>
        <begin position="1234"/>
        <end position="1332"/>
    </location>
</feature>
<dbReference type="SUPFAM" id="SSF50998">
    <property type="entry name" value="Quinoprotein alcohol dehydrogenase-like"/>
    <property type="match status" value="1"/>
</dbReference>
<evidence type="ECO:0000256" key="9">
    <source>
        <dbReference type="ARBA" id="ARBA00023015"/>
    </source>
</evidence>
<dbReference type="Pfam" id="PF00512">
    <property type="entry name" value="HisKA"/>
    <property type="match status" value="1"/>
</dbReference>
<accession>A0A7W5ZUY3</accession>
<keyword evidence="10 17" id="KW-0238">DNA-binding</keyword>
<evidence type="ECO:0000256" key="4">
    <source>
        <dbReference type="ARBA" id="ARBA00022679"/>
    </source>
</evidence>
<dbReference type="PANTHER" id="PTHR43547:SF2">
    <property type="entry name" value="HYBRID SIGNAL TRANSDUCTION HISTIDINE KINASE C"/>
    <property type="match status" value="1"/>
</dbReference>
<dbReference type="PROSITE" id="PS00041">
    <property type="entry name" value="HTH_ARAC_FAMILY_1"/>
    <property type="match status" value="1"/>
</dbReference>
<dbReference type="InterPro" id="IPR011047">
    <property type="entry name" value="Quinoprotein_ADH-like_sf"/>
</dbReference>
<dbReference type="PROSITE" id="PS01124">
    <property type="entry name" value="HTH_ARAC_FAMILY_2"/>
    <property type="match status" value="1"/>
</dbReference>
<evidence type="ECO:0000256" key="13">
    <source>
        <dbReference type="SAM" id="SignalP"/>
    </source>
</evidence>
<dbReference type="RefSeq" id="WP_183980468.1">
    <property type="nucleotide sequence ID" value="NZ_JACIBY010000030.1"/>
</dbReference>
<dbReference type="CDD" id="cd17574">
    <property type="entry name" value="REC_OmpR"/>
    <property type="match status" value="1"/>
</dbReference>
<evidence type="ECO:0000256" key="6">
    <source>
        <dbReference type="ARBA" id="ARBA00022777"/>
    </source>
</evidence>
<dbReference type="InterPro" id="IPR004358">
    <property type="entry name" value="Sig_transdc_His_kin-like_C"/>
</dbReference>
<name>A0A7W5ZUY3_9BACT</name>
<dbReference type="EC" id="2.7.13.3" evidence="2"/>
<dbReference type="Pfam" id="PF12833">
    <property type="entry name" value="HTH_18"/>
    <property type="match status" value="1"/>
</dbReference>
<evidence type="ECO:0000256" key="2">
    <source>
        <dbReference type="ARBA" id="ARBA00012438"/>
    </source>
</evidence>
<evidence type="ECO:0000259" key="14">
    <source>
        <dbReference type="PROSITE" id="PS01124"/>
    </source>
</evidence>
<dbReference type="SUPFAM" id="SSF55874">
    <property type="entry name" value="ATPase domain of HSP90 chaperone/DNA topoisomerase II/histidine kinase"/>
    <property type="match status" value="1"/>
</dbReference>
<evidence type="ECO:0000256" key="7">
    <source>
        <dbReference type="ARBA" id="ARBA00022840"/>
    </source>
</evidence>
<feature type="domain" description="Response regulatory" evidence="16">
    <location>
        <begin position="1086"/>
        <end position="1201"/>
    </location>
</feature>
<dbReference type="Pfam" id="PF07495">
    <property type="entry name" value="Y_Y_Y"/>
    <property type="match status" value="1"/>
</dbReference>
<dbReference type="PRINTS" id="PR00344">
    <property type="entry name" value="BCTRLSENSOR"/>
</dbReference>
<dbReference type="CDD" id="cd00082">
    <property type="entry name" value="HisKA"/>
    <property type="match status" value="1"/>
</dbReference>
<dbReference type="InterPro" id="IPR018060">
    <property type="entry name" value="HTH_AraC"/>
</dbReference>
<feature type="modified residue" description="4-aspartylphosphate" evidence="12">
    <location>
        <position position="1134"/>
    </location>
</feature>
<dbReference type="Pfam" id="PF00072">
    <property type="entry name" value="Response_reg"/>
    <property type="match status" value="1"/>
</dbReference>
<evidence type="ECO:0000256" key="11">
    <source>
        <dbReference type="ARBA" id="ARBA00023163"/>
    </source>
</evidence>
<protein>
    <recommendedName>
        <fullName evidence="2">histidine kinase</fullName>
        <ecNumber evidence="2">2.7.13.3</ecNumber>
    </recommendedName>
</protein>
<dbReference type="InterPro" id="IPR011110">
    <property type="entry name" value="Reg_prop"/>
</dbReference>
<evidence type="ECO:0000259" key="16">
    <source>
        <dbReference type="PROSITE" id="PS50110"/>
    </source>
</evidence>
<feature type="chain" id="PRO_5031283620" description="histidine kinase" evidence="13">
    <location>
        <begin position="20"/>
        <end position="1332"/>
    </location>
</feature>
<dbReference type="InterPro" id="IPR015943">
    <property type="entry name" value="WD40/YVTN_repeat-like_dom_sf"/>
</dbReference>
<keyword evidence="3 12" id="KW-0597">Phosphoprotein</keyword>
<evidence type="ECO:0000259" key="15">
    <source>
        <dbReference type="PROSITE" id="PS50109"/>
    </source>
</evidence>
<evidence type="ECO:0000313" key="18">
    <source>
        <dbReference type="Proteomes" id="UP000541352"/>
    </source>
</evidence>
<dbReference type="InterPro" id="IPR003594">
    <property type="entry name" value="HATPase_dom"/>
</dbReference>
<evidence type="ECO:0000313" key="17">
    <source>
        <dbReference type="EMBL" id="MBB3842239.1"/>
    </source>
</evidence>
<dbReference type="InterPro" id="IPR018062">
    <property type="entry name" value="HTH_AraC-typ_CS"/>
</dbReference>
<evidence type="ECO:0000256" key="12">
    <source>
        <dbReference type="PROSITE-ProRule" id="PRU00169"/>
    </source>
</evidence>
<evidence type="ECO:0000256" key="3">
    <source>
        <dbReference type="ARBA" id="ARBA00022553"/>
    </source>
</evidence>
<dbReference type="SUPFAM" id="SSF47384">
    <property type="entry name" value="Homodimeric domain of signal transducing histidine kinase"/>
    <property type="match status" value="1"/>
</dbReference>
<dbReference type="InterPro" id="IPR005467">
    <property type="entry name" value="His_kinase_dom"/>
</dbReference>
<dbReference type="FunFam" id="3.30.565.10:FF:000037">
    <property type="entry name" value="Hybrid sensor histidine kinase/response regulator"/>
    <property type="match status" value="1"/>
</dbReference>
<evidence type="ECO:0000256" key="8">
    <source>
        <dbReference type="ARBA" id="ARBA00023012"/>
    </source>
</evidence>
<dbReference type="SMART" id="SM00448">
    <property type="entry name" value="REC"/>
    <property type="match status" value="1"/>
</dbReference>
<dbReference type="CDD" id="cd16922">
    <property type="entry name" value="HATPase_EvgS-ArcB-TorS-like"/>
    <property type="match status" value="1"/>
</dbReference>
<dbReference type="Gene3D" id="3.30.565.10">
    <property type="entry name" value="Histidine kinase-like ATPase, C-terminal domain"/>
    <property type="match status" value="1"/>
</dbReference>
<keyword evidence="5" id="KW-0547">Nucleotide-binding</keyword>
<dbReference type="GO" id="GO:0043565">
    <property type="term" value="F:sequence-specific DNA binding"/>
    <property type="evidence" value="ECO:0007669"/>
    <property type="project" value="InterPro"/>
</dbReference>
<keyword evidence="18" id="KW-1185">Reference proteome</keyword>
<proteinExistence type="predicted"/>
<dbReference type="InterPro" id="IPR013783">
    <property type="entry name" value="Ig-like_fold"/>
</dbReference>
<dbReference type="SUPFAM" id="SSF46689">
    <property type="entry name" value="Homeodomain-like"/>
    <property type="match status" value="1"/>
</dbReference>
<dbReference type="InterPro" id="IPR001789">
    <property type="entry name" value="Sig_transdc_resp-reg_receiver"/>
</dbReference>
<keyword evidence="7" id="KW-0067">ATP-binding</keyword>
<dbReference type="EMBL" id="JACIBY010000030">
    <property type="protein sequence ID" value="MBB3842239.1"/>
    <property type="molecule type" value="Genomic_DNA"/>
</dbReference>
<dbReference type="Pfam" id="PF07494">
    <property type="entry name" value="Reg_prop"/>
    <property type="match status" value="1"/>
</dbReference>
<dbReference type="GO" id="GO:0000155">
    <property type="term" value="F:phosphorelay sensor kinase activity"/>
    <property type="evidence" value="ECO:0007669"/>
    <property type="project" value="InterPro"/>
</dbReference>
<dbReference type="Gene3D" id="3.40.50.2300">
    <property type="match status" value="1"/>
</dbReference>
<dbReference type="SMART" id="SM00388">
    <property type="entry name" value="HisKA"/>
    <property type="match status" value="1"/>
</dbReference>
<dbReference type="SMART" id="SM00342">
    <property type="entry name" value="HTH_ARAC"/>
    <property type="match status" value="1"/>
</dbReference>
<dbReference type="PROSITE" id="PS50110">
    <property type="entry name" value="RESPONSE_REGULATORY"/>
    <property type="match status" value="1"/>
</dbReference>
<dbReference type="Gene3D" id="1.10.10.60">
    <property type="entry name" value="Homeodomain-like"/>
    <property type="match status" value="1"/>
</dbReference>
<dbReference type="PROSITE" id="PS50109">
    <property type="entry name" value="HIS_KIN"/>
    <property type="match status" value="1"/>
</dbReference>
<dbReference type="InterPro" id="IPR036890">
    <property type="entry name" value="HATPase_C_sf"/>
</dbReference>
<keyword evidence="8" id="KW-0902">Two-component regulatory system</keyword>
<dbReference type="Proteomes" id="UP000541352">
    <property type="component" value="Unassembled WGS sequence"/>
</dbReference>
<keyword evidence="4" id="KW-0808">Transferase</keyword>
<evidence type="ECO:0000256" key="5">
    <source>
        <dbReference type="ARBA" id="ARBA00022741"/>
    </source>
</evidence>
<comment type="caution">
    <text evidence="17">The sequence shown here is derived from an EMBL/GenBank/DDBJ whole genome shotgun (WGS) entry which is preliminary data.</text>
</comment>
<comment type="catalytic activity">
    <reaction evidence="1">
        <text>ATP + protein L-histidine = ADP + protein N-phospho-L-histidine.</text>
        <dbReference type="EC" id="2.7.13.3"/>
    </reaction>
</comment>
<keyword evidence="13" id="KW-0732">Signal</keyword>
<dbReference type="Gene3D" id="2.60.40.10">
    <property type="entry name" value="Immunoglobulins"/>
    <property type="match status" value="1"/>
</dbReference>
<dbReference type="FunFam" id="1.10.287.130:FF:000045">
    <property type="entry name" value="Two-component system sensor histidine kinase/response regulator"/>
    <property type="match status" value="1"/>
</dbReference>
<dbReference type="InterPro" id="IPR036097">
    <property type="entry name" value="HisK_dim/P_sf"/>
</dbReference>
<dbReference type="Gene3D" id="1.10.287.130">
    <property type="match status" value="1"/>
</dbReference>
<gene>
    <name evidence="17" type="ORF">FHS57_006270</name>
</gene>
<dbReference type="InterPro" id="IPR011006">
    <property type="entry name" value="CheY-like_superfamily"/>
</dbReference>
<dbReference type="GO" id="GO:0005524">
    <property type="term" value="F:ATP binding"/>
    <property type="evidence" value="ECO:0007669"/>
    <property type="project" value="UniProtKB-KW"/>
</dbReference>
<keyword evidence="11" id="KW-0804">Transcription</keyword>
<keyword evidence="6 17" id="KW-0418">Kinase</keyword>
<organism evidence="17 18">
    <name type="scientific">Runella defluvii</name>
    <dbReference type="NCBI Taxonomy" id="370973"/>
    <lineage>
        <taxon>Bacteria</taxon>
        <taxon>Pseudomonadati</taxon>
        <taxon>Bacteroidota</taxon>
        <taxon>Cytophagia</taxon>
        <taxon>Cytophagales</taxon>
        <taxon>Spirosomataceae</taxon>
        <taxon>Runella</taxon>
    </lineage>
</organism>
<reference evidence="17 18" key="1">
    <citation type="submission" date="2020-08" db="EMBL/GenBank/DDBJ databases">
        <title>Genomic Encyclopedia of Type Strains, Phase IV (KMG-IV): sequencing the most valuable type-strain genomes for metagenomic binning, comparative biology and taxonomic classification.</title>
        <authorList>
            <person name="Goeker M."/>
        </authorList>
    </citation>
    <scope>NUCLEOTIDE SEQUENCE [LARGE SCALE GENOMIC DNA]</scope>
    <source>
        <strain evidence="17 18">DSM 17976</strain>
    </source>
</reference>
<dbReference type="InterPro" id="IPR011123">
    <property type="entry name" value="Y_Y_Y"/>
</dbReference>